<evidence type="ECO:0000256" key="2">
    <source>
        <dbReference type="ARBA" id="ARBA00007935"/>
    </source>
</evidence>
<keyword evidence="4" id="KW-1003">Cell membrane</keyword>
<evidence type="ECO:0000313" key="10">
    <source>
        <dbReference type="Proteomes" id="UP000008316"/>
    </source>
</evidence>
<dbReference type="InterPro" id="IPR000522">
    <property type="entry name" value="ABC_transptr_permease_BtuC"/>
</dbReference>
<dbReference type="HOGENOM" id="CLU_013016_1_1_4"/>
<feature type="transmembrane region" description="Helical" evidence="8">
    <location>
        <begin position="284"/>
        <end position="305"/>
    </location>
</feature>
<protein>
    <submittedName>
        <fullName evidence="9">Putative iron-siderophore uptake system transmembrane component</fullName>
    </submittedName>
</protein>
<dbReference type="PANTHER" id="PTHR30472">
    <property type="entry name" value="FERRIC ENTEROBACTIN TRANSPORT SYSTEM PERMEASE PROTEIN"/>
    <property type="match status" value="1"/>
</dbReference>
<gene>
    <name evidence="9" type="ordered locus">bgla_2g10270</name>
</gene>
<evidence type="ECO:0000256" key="8">
    <source>
        <dbReference type="SAM" id="Phobius"/>
    </source>
</evidence>
<feature type="transmembrane region" description="Helical" evidence="8">
    <location>
        <begin position="102"/>
        <end position="120"/>
    </location>
</feature>
<name>F2LKM5_BURGS</name>
<dbReference type="SUPFAM" id="SSF81345">
    <property type="entry name" value="ABC transporter involved in vitamin B12 uptake, BtuC"/>
    <property type="match status" value="1"/>
</dbReference>
<feature type="transmembrane region" description="Helical" evidence="8">
    <location>
        <begin position="72"/>
        <end position="90"/>
    </location>
</feature>
<evidence type="ECO:0000256" key="6">
    <source>
        <dbReference type="ARBA" id="ARBA00022989"/>
    </source>
</evidence>
<evidence type="ECO:0000256" key="1">
    <source>
        <dbReference type="ARBA" id="ARBA00004651"/>
    </source>
</evidence>
<dbReference type="GO" id="GO:0022857">
    <property type="term" value="F:transmembrane transporter activity"/>
    <property type="evidence" value="ECO:0007669"/>
    <property type="project" value="InterPro"/>
</dbReference>
<reference evidence="9 10" key="1">
    <citation type="journal article" date="2011" name="J. Bacteriol.">
        <title>Complete genome sequence of Burkholderia gladioli BSR3.</title>
        <authorList>
            <person name="Seo Y.S."/>
            <person name="Lim J."/>
            <person name="Choi B.S."/>
            <person name="Kim H."/>
            <person name="Goo E."/>
            <person name="Lee B."/>
            <person name="Lim J.S."/>
            <person name="Choi I.Y."/>
            <person name="Moon J.S."/>
            <person name="Kim J."/>
            <person name="Hwang I."/>
        </authorList>
    </citation>
    <scope>NUCLEOTIDE SEQUENCE [LARGE SCALE GENOMIC DNA]</scope>
    <source>
        <strain evidence="9 10">BSR3</strain>
    </source>
</reference>
<comment type="similarity">
    <text evidence="2">Belongs to the binding-protein-dependent transport system permease family. FecCD subfamily.</text>
</comment>
<keyword evidence="7 8" id="KW-0472">Membrane</keyword>
<dbReference type="STRING" id="999541.bgla_2g10270"/>
<keyword evidence="6 8" id="KW-1133">Transmembrane helix</keyword>
<feature type="transmembrane region" description="Helical" evidence="8">
    <location>
        <begin position="156"/>
        <end position="176"/>
    </location>
</feature>
<evidence type="ECO:0000256" key="7">
    <source>
        <dbReference type="ARBA" id="ARBA00023136"/>
    </source>
</evidence>
<keyword evidence="10" id="KW-1185">Reference proteome</keyword>
<dbReference type="EMBL" id="CP002600">
    <property type="protein sequence ID" value="AEA63480.1"/>
    <property type="molecule type" value="Genomic_DNA"/>
</dbReference>
<dbReference type="CDD" id="cd06550">
    <property type="entry name" value="TM_ABC_iron-siderophores_like"/>
    <property type="match status" value="1"/>
</dbReference>
<feature type="transmembrane region" description="Helical" evidence="8">
    <location>
        <begin position="311"/>
        <end position="332"/>
    </location>
</feature>
<dbReference type="KEGG" id="bgd:bgla_2g10270"/>
<keyword evidence="3" id="KW-0813">Transport</keyword>
<evidence type="ECO:0000256" key="3">
    <source>
        <dbReference type="ARBA" id="ARBA00022448"/>
    </source>
</evidence>
<keyword evidence="5 8" id="KW-0812">Transmembrane</keyword>
<dbReference type="Gene3D" id="1.10.3470.10">
    <property type="entry name" value="ABC transporter involved in vitamin B12 uptake, BtuC"/>
    <property type="match status" value="1"/>
</dbReference>
<accession>F2LKM5</accession>
<evidence type="ECO:0000256" key="4">
    <source>
        <dbReference type="ARBA" id="ARBA00022475"/>
    </source>
</evidence>
<proteinExistence type="inferred from homology"/>
<dbReference type="Pfam" id="PF01032">
    <property type="entry name" value="FecCD"/>
    <property type="match status" value="1"/>
</dbReference>
<dbReference type="AlphaFoldDB" id="F2LKM5"/>
<dbReference type="PANTHER" id="PTHR30472:SF24">
    <property type="entry name" value="FERRIC ENTEROBACTIN TRANSPORT SYSTEM PERMEASE PROTEIN FEPG"/>
    <property type="match status" value="1"/>
</dbReference>
<dbReference type="InterPro" id="IPR037294">
    <property type="entry name" value="ABC_BtuC-like"/>
</dbReference>
<dbReference type="eggNOG" id="COG4779">
    <property type="taxonomic scope" value="Bacteria"/>
</dbReference>
<feature type="transmembrane region" description="Helical" evidence="8">
    <location>
        <begin position="245"/>
        <end position="272"/>
    </location>
</feature>
<feature type="transmembrane region" description="Helical" evidence="8">
    <location>
        <begin position="126"/>
        <end position="149"/>
    </location>
</feature>
<comment type="subcellular location">
    <subcellularLocation>
        <location evidence="1">Cell membrane</location>
        <topology evidence="1">Multi-pass membrane protein</topology>
    </subcellularLocation>
</comment>
<dbReference type="GO" id="GO:0033214">
    <property type="term" value="P:siderophore-iron import into cell"/>
    <property type="evidence" value="ECO:0007669"/>
    <property type="project" value="TreeGrafter"/>
</dbReference>
<dbReference type="Proteomes" id="UP000008316">
    <property type="component" value="Chromosome 2"/>
</dbReference>
<sequence length="344" mass="34744">MTPARPMPRRLPSIVLAILLAILLGFAPLAATLAAQLCLGPFGISPGALWHALLDPASPERFAVFTLGLPRYLLGALAGVALGASGAIFQTVTRNPLASPDVLGFGAGAASGAILALRLGESQPGFTAGMAVAGGLLAALVVYGLAGGLRASPRRLILSGIMISALLAAVNGYLLLDADVQDTQVVLAWLSGSLNTADWHDLPGLAAALAALIALCLLRHRSFGLIELEDSLVTTLGARPGRQRAGWIVTGVLLVAAATAVTGPIAFVALAAPHIARRLHGARLANPLAPALVGAVLVTGCDAVAANALPIHPPVGIVTGALGGLYLLTLLLRADRPGARGNAF</sequence>
<organism evidence="9 10">
    <name type="scientific">Burkholderia gladioli (strain BSR3)</name>
    <dbReference type="NCBI Taxonomy" id="999541"/>
    <lineage>
        <taxon>Bacteria</taxon>
        <taxon>Pseudomonadati</taxon>
        <taxon>Pseudomonadota</taxon>
        <taxon>Betaproteobacteria</taxon>
        <taxon>Burkholderiales</taxon>
        <taxon>Burkholderiaceae</taxon>
        <taxon>Burkholderia</taxon>
    </lineage>
</organism>
<dbReference type="GO" id="GO:0005886">
    <property type="term" value="C:plasma membrane"/>
    <property type="evidence" value="ECO:0007669"/>
    <property type="project" value="UniProtKB-SubCell"/>
</dbReference>
<evidence type="ECO:0000256" key="5">
    <source>
        <dbReference type="ARBA" id="ARBA00022692"/>
    </source>
</evidence>
<evidence type="ECO:0000313" key="9">
    <source>
        <dbReference type="EMBL" id="AEA63480.1"/>
    </source>
</evidence>